<gene>
    <name evidence="1" type="ORF">BX592_106246</name>
</gene>
<dbReference type="AlphaFoldDB" id="A0A4R8LVT8"/>
<organism evidence="1 2">
    <name type="scientific">Paraburkholderia rhizosphaerae</name>
    <dbReference type="NCBI Taxonomy" id="480658"/>
    <lineage>
        <taxon>Bacteria</taxon>
        <taxon>Pseudomonadati</taxon>
        <taxon>Pseudomonadota</taxon>
        <taxon>Betaproteobacteria</taxon>
        <taxon>Burkholderiales</taxon>
        <taxon>Burkholderiaceae</taxon>
        <taxon>Paraburkholderia</taxon>
    </lineage>
</organism>
<reference evidence="1 2" key="1">
    <citation type="submission" date="2019-03" db="EMBL/GenBank/DDBJ databases">
        <title>Genomic Encyclopedia of Type Strains, Phase III (KMG-III): the genomes of soil and plant-associated and newly described type strains.</title>
        <authorList>
            <person name="Whitman W."/>
        </authorList>
    </citation>
    <scope>NUCLEOTIDE SEQUENCE [LARGE SCALE GENOMIC DNA]</scope>
    <source>
        <strain evidence="1 2">LMG 29544</strain>
    </source>
</reference>
<sequence length="172" mass="19194">MGSGRPNSALQALLPELWIFALRLTSTPVEAEKLVGGVYRSMLAGKHTHAPYMSLRVNLMSTMLRCWQQKKPRSNECALRTAASIQADSEASRRLLQIIATLPDEQRIAILLIEAERLTPNEAAWAWGLSTAELERRFTRANAAVTRAFENGALPPCPYRHTRWALRGKSLA</sequence>
<accession>A0A4R8LVT8</accession>
<proteinExistence type="predicted"/>
<dbReference type="InterPro" id="IPR013324">
    <property type="entry name" value="RNA_pol_sigma_r3/r4-like"/>
</dbReference>
<dbReference type="OrthoDB" id="9797134at2"/>
<dbReference type="GO" id="GO:0000428">
    <property type="term" value="C:DNA-directed RNA polymerase complex"/>
    <property type="evidence" value="ECO:0007669"/>
    <property type="project" value="UniProtKB-KW"/>
</dbReference>
<comment type="caution">
    <text evidence="1">The sequence shown here is derived from an EMBL/GenBank/DDBJ whole genome shotgun (WGS) entry which is preliminary data.</text>
</comment>
<dbReference type="RefSeq" id="WP_134191711.1">
    <property type="nucleotide sequence ID" value="NZ_JBHLUW010000056.1"/>
</dbReference>
<dbReference type="SUPFAM" id="SSF88659">
    <property type="entry name" value="Sigma3 and sigma4 domains of RNA polymerase sigma factors"/>
    <property type="match status" value="1"/>
</dbReference>
<keyword evidence="1" id="KW-0240">DNA-directed RNA polymerase</keyword>
<name>A0A4R8LVT8_9BURK</name>
<dbReference type="Gene3D" id="1.20.140.160">
    <property type="match status" value="1"/>
</dbReference>
<dbReference type="Proteomes" id="UP000295509">
    <property type="component" value="Unassembled WGS sequence"/>
</dbReference>
<keyword evidence="2" id="KW-1185">Reference proteome</keyword>
<dbReference type="EMBL" id="SORE01000006">
    <property type="protein sequence ID" value="TDY51949.1"/>
    <property type="molecule type" value="Genomic_DNA"/>
</dbReference>
<evidence type="ECO:0000313" key="1">
    <source>
        <dbReference type="EMBL" id="TDY51949.1"/>
    </source>
</evidence>
<evidence type="ECO:0000313" key="2">
    <source>
        <dbReference type="Proteomes" id="UP000295509"/>
    </source>
</evidence>
<keyword evidence="1" id="KW-0804">Transcription</keyword>
<protein>
    <submittedName>
        <fullName evidence="1">DNA-directed RNA polymerase specialized sigma24 family protein</fullName>
    </submittedName>
</protein>